<dbReference type="Gene3D" id="1.25.40.10">
    <property type="entry name" value="Tetratricopeptide repeat domain"/>
    <property type="match status" value="1"/>
</dbReference>
<dbReference type="PROSITE" id="PS50005">
    <property type="entry name" value="TPR"/>
    <property type="match status" value="1"/>
</dbReference>
<accession>A0ABQ6G0L0</accession>
<organism evidence="3 4">
    <name type="scientific">Dictyobacter halimunensis</name>
    <dbReference type="NCBI Taxonomy" id="3026934"/>
    <lineage>
        <taxon>Bacteria</taxon>
        <taxon>Bacillati</taxon>
        <taxon>Chloroflexota</taxon>
        <taxon>Ktedonobacteria</taxon>
        <taxon>Ktedonobacterales</taxon>
        <taxon>Dictyobacteraceae</taxon>
        <taxon>Dictyobacter</taxon>
    </lineage>
</organism>
<protein>
    <recommendedName>
        <fullName evidence="5">Outer membrane lipoprotein BamD-like domain-containing protein</fullName>
    </recommendedName>
</protein>
<keyword evidence="1" id="KW-0802">TPR repeat</keyword>
<dbReference type="Proteomes" id="UP001344906">
    <property type="component" value="Unassembled WGS sequence"/>
</dbReference>
<evidence type="ECO:0008006" key="5">
    <source>
        <dbReference type="Google" id="ProtNLM"/>
    </source>
</evidence>
<gene>
    <name evidence="3" type="ORF">KDH_51520</name>
</gene>
<keyword evidence="2" id="KW-1133">Transmembrane helix</keyword>
<evidence type="ECO:0000256" key="1">
    <source>
        <dbReference type="PROSITE-ProRule" id="PRU00339"/>
    </source>
</evidence>
<dbReference type="InterPro" id="IPR011990">
    <property type="entry name" value="TPR-like_helical_dom_sf"/>
</dbReference>
<evidence type="ECO:0000313" key="3">
    <source>
        <dbReference type="EMBL" id="GLV58319.1"/>
    </source>
</evidence>
<dbReference type="InterPro" id="IPR019734">
    <property type="entry name" value="TPR_rpt"/>
</dbReference>
<feature type="repeat" description="TPR" evidence="1">
    <location>
        <begin position="178"/>
        <end position="211"/>
    </location>
</feature>
<comment type="caution">
    <text evidence="3">The sequence shown here is derived from an EMBL/GenBank/DDBJ whole genome shotgun (WGS) entry which is preliminary data.</text>
</comment>
<keyword evidence="2" id="KW-0472">Membrane</keyword>
<name>A0ABQ6G0L0_9CHLR</name>
<feature type="transmembrane region" description="Helical" evidence="2">
    <location>
        <begin position="30"/>
        <end position="49"/>
    </location>
</feature>
<keyword evidence="2" id="KW-0812">Transmembrane</keyword>
<evidence type="ECO:0000256" key="2">
    <source>
        <dbReference type="SAM" id="Phobius"/>
    </source>
</evidence>
<evidence type="ECO:0000313" key="4">
    <source>
        <dbReference type="Proteomes" id="UP001344906"/>
    </source>
</evidence>
<keyword evidence="4" id="KW-1185">Reference proteome</keyword>
<reference evidence="3 4" key="1">
    <citation type="submission" date="2023-02" db="EMBL/GenBank/DDBJ databases">
        <title>Dictyobacter halimunensis sp. nov., a new member of the class Ktedonobacteria from forest soil in a geothermal area.</title>
        <authorList>
            <person name="Rachmania M.K."/>
            <person name="Ningsih F."/>
            <person name="Sakai Y."/>
            <person name="Yabe S."/>
            <person name="Yokota A."/>
            <person name="Sjamsuridzal W."/>
        </authorList>
    </citation>
    <scope>NUCLEOTIDE SEQUENCE [LARGE SCALE GENOMIC DNA]</scope>
    <source>
        <strain evidence="3 4">S3.2.2.5</strain>
    </source>
</reference>
<dbReference type="Pfam" id="PF13174">
    <property type="entry name" value="TPR_6"/>
    <property type="match status" value="1"/>
</dbReference>
<dbReference type="EMBL" id="BSRI01000002">
    <property type="protein sequence ID" value="GLV58319.1"/>
    <property type="molecule type" value="Genomic_DNA"/>
</dbReference>
<proteinExistence type="predicted"/>
<sequence>MAVLLLIVLGIRSVAGMASSHNPHRLRQYVSSVLVIIILFTSGGAGLLAHGSLHAVQAHFLEGQQQWGQAISEYQMAGEKSPGSINLARTYVEWGESLSQNKQYQAANDKFELVQNNFGQLTDMVSRAQKNELQSYINWGKQDAGQGRYSDATNHFDYVLSLSYCDSNCKSQVSPLDATAYYNQAETMLSKKNYQEAVTSFEVVTDRFPQSPEVGKQHKDMSKALLGKGKQDKSTLCETAVPVYQELANKFADTPEGQEAKTALSVPQPVLGHFVKDVPKLSDGYIKINAALLQNLDPNVGSDAFYQQLANAPAATISDDGHFKFQPMAPGNYDLVWGFMRSDGSQLYMFYHSQTTNQPVYVAQVGQLCPFDFGDIQDSFMATN</sequence>
<dbReference type="SUPFAM" id="SSF48452">
    <property type="entry name" value="TPR-like"/>
    <property type="match status" value="1"/>
</dbReference>